<dbReference type="EMBL" id="CP058559">
    <property type="protein sequence ID" value="QNO14865.1"/>
    <property type="molecule type" value="Genomic_DNA"/>
</dbReference>
<dbReference type="NCBIfam" id="TIGR02669">
    <property type="entry name" value="SpoIID_LytB"/>
    <property type="match status" value="1"/>
</dbReference>
<dbReference type="PROSITE" id="PS51257">
    <property type="entry name" value="PROKAR_LIPOPROTEIN"/>
    <property type="match status" value="1"/>
</dbReference>
<dbReference type="InterPro" id="IPR013693">
    <property type="entry name" value="SpoIID/LytB_N"/>
</dbReference>
<evidence type="ECO:0000313" key="5">
    <source>
        <dbReference type="Proteomes" id="UP000516160"/>
    </source>
</evidence>
<feature type="signal peptide" evidence="2">
    <location>
        <begin position="1"/>
        <end position="24"/>
    </location>
</feature>
<evidence type="ECO:0000259" key="3">
    <source>
        <dbReference type="Pfam" id="PF08486"/>
    </source>
</evidence>
<protein>
    <submittedName>
        <fullName evidence="4">SpoIID/LytB domain-containing protein</fullName>
    </submittedName>
</protein>
<proteinExistence type="predicted"/>
<keyword evidence="5" id="KW-1185">Reference proteome</keyword>
<organism evidence="4 5">
    <name type="scientific">Alkalicella caledoniensis</name>
    <dbReference type="NCBI Taxonomy" id="2731377"/>
    <lineage>
        <taxon>Bacteria</taxon>
        <taxon>Bacillati</taxon>
        <taxon>Bacillota</taxon>
        <taxon>Clostridia</taxon>
        <taxon>Eubacteriales</taxon>
        <taxon>Proteinivoracaceae</taxon>
        <taxon>Alkalicella</taxon>
    </lineage>
</organism>
<dbReference type="RefSeq" id="WP_213168921.1">
    <property type="nucleotide sequence ID" value="NZ_CP058559.1"/>
</dbReference>
<dbReference type="KEGG" id="acae:HYG86_08805"/>
<dbReference type="Proteomes" id="UP000516160">
    <property type="component" value="Chromosome"/>
</dbReference>
<gene>
    <name evidence="4" type="ORF">HYG86_08805</name>
</gene>
<dbReference type="InterPro" id="IPR013486">
    <property type="entry name" value="SpoIID/LytB"/>
</dbReference>
<evidence type="ECO:0000256" key="1">
    <source>
        <dbReference type="SAM" id="MobiDB-lite"/>
    </source>
</evidence>
<dbReference type="AlphaFoldDB" id="A0A7G9W853"/>
<feature type="chain" id="PRO_5028831226" evidence="2">
    <location>
        <begin position="25"/>
        <end position="345"/>
    </location>
</feature>
<feature type="region of interest" description="Disordered" evidence="1">
    <location>
        <begin position="28"/>
        <end position="71"/>
    </location>
</feature>
<reference evidence="4 5" key="1">
    <citation type="submission" date="2020-07" db="EMBL/GenBank/DDBJ databases">
        <title>Alkalicella. sp. LB2 genome.</title>
        <authorList>
            <person name="Postec A."/>
            <person name="Quemeneur M."/>
        </authorList>
    </citation>
    <scope>NUCLEOTIDE SEQUENCE [LARGE SCALE GENOMIC DNA]</scope>
    <source>
        <strain evidence="4 5">LB2</strain>
    </source>
</reference>
<evidence type="ECO:0000256" key="2">
    <source>
        <dbReference type="SAM" id="SignalP"/>
    </source>
</evidence>
<feature type="compositionally biased region" description="Acidic residues" evidence="1">
    <location>
        <begin position="43"/>
        <end position="56"/>
    </location>
</feature>
<dbReference type="Pfam" id="PF08486">
    <property type="entry name" value="SpoIID"/>
    <property type="match status" value="1"/>
</dbReference>
<feature type="domain" description="Sporulation stage II protein D amidase enhancer LytB N-terminal" evidence="3">
    <location>
        <begin position="80"/>
        <end position="170"/>
    </location>
</feature>
<name>A0A7G9W853_ALKCA</name>
<dbReference type="GO" id="GO:0030435">
    <property type="term" value="P:sporulation resulting in formation of a cellular spore"/>
    <property type="evidence" value="ECO:0007669"/>
    <property type="project" value="InterPro"/>
</dbReference>
<keyword evidence="2" id="KW-0732">Signal</keyword>
<sequence length="345" mass="38232">MNKKFAVYILCASLILLSLSGCRAFRRPVPDPVPDPPPQDSQPQDDTESDVEEETTVEIPEQVSQGEESEPQLRVFIAETGSIQTLMMEEYIMGVVAAEMEPTWEKEALAAQAIKARTFALQRIDEDGGVPARNADASSDIQEFQAYNAERINDNVREAVESTRGLVAVYEGEFVRGWFHAYCGGMTATAAEGLNFQGEEPPFIHRAECPCFDGIEADLRYWEKSYTLDRIRNVTRQIAGSDPGAVNSIEVGEESEGRAVTIMVNETEVNAPEFRLALGSTEFKSTILNEINISGNNVTFSGQGYGHGVGLCQWGAQIFARDQGRSAEEIVKHYFKDVTIQKLWD</sequence>
<evidence type="ECO:0000313" key="4">
    <source>
        <dbReference type="EMBL" id="QNO14865.1"/>
    </source>
</evidence>
<feature type="compositionally biased region" description="Pro residues" evidence="1">
    <location>
        <begin position="30"/>
        <end position="40"/>
    </location>
</feature>
<accession>A0A7G9W853</accession>